<comment type="caution">
    <text evidence="1">The sequence shown here is derived from an EMBL/GenBank/DDBJ whole genome shotgun (WGS) entry which is preliminary data.</text>
</comment>
<sequence>MSSPADLHGVISQLMQTATPAPHAMPTVTPVFNITGNGNVISLGNLHMPGAVVALNDPAAVPRASGQ</sequence>
<name>A0ABX2FXL8_9BURK</name>
<dbReference type="EMBL" id="JABSNM010000002">
    <property type="protein sequence ID" value="NRT54768.1"/>
    <property type="molecule type" value="Genomic_DNA"/>
</dbReference>
<dbReference type="RefSeq" id="WP_173803734.1">
    <property type="nucleotide sequence ID" value="NZ_JABSNM010000002.1"/>
</dbReference>
<dbReference type="Proteomes" id="UP001516061">
    <property type="component" value="Unassembled WGS sequence"/>
</dbReference>
<evidence type="ECO:0000313" key="1">
    <source>
        <dbReference type="EMBL" id="NRT54768.1"/>
    </source>
</evidence>
<proteinExistence type="predicted"/>
<organism evidence="1 2">
    <name type="scientific">Sphaerotilus uruguayifluvii</name>
    <dbReference type="NCBI Taxonomy" id="2735897"/>
    <lineage>
        <taxon>Bacteria</taxon>
        <taxon>Pseudomonadati</taxon>
        <taxon>Pseudomonadota</taxon>
        <taxon>Betaproteobacteria</taxon>
        <taxon>Burkholderiales</taxon>
        <taxon>Sphaerotilaceae</taxon>
        <taxon>Sphaerotilus</taxon>
    </lineage>
</organism>
<gene>
    <name evidence="1" type="ORF">HNQ01_000478</name>
</gene>
<accession>A0ABX2FXL8</accession>
<evidence type="ECO:0000313" key="2">
    <source>
        <dbReference type="Proteomes" id="UP001516061"/>
    </source>
</evidence>
<reference evidence="1 2" key="1">
    <citation type="submission" date="2020-05" db="EMBL/GenBank/DDBJ databases">
        <title>Genomic Encyclopedia of Type Strains, Phase IV (KMG-V): Genome sequencing to study the core and pangenomes of soil and plant-associated prokaryotes.</title>
        <authorList>
            <person name="Whitman W."/>
        </authorList>
    </citation>
    <scope>NUCLEOTIDE SEQUENCE [LARGE SCALE GENOMIC DNA]</scope>
    <source>
        <strain evidence="1 2">C29</strain>
    </source>
</reference>
<keyword evidence="2" id="KW-1185">Reference proteome</keyword>
<protein>
    <submittedName>
        <fullName evidence="1">Uncharacterized protein</fullName>
    </submittedName>
</protein>